<feature type="domain" description="Glucose-6-phosphate dehydrogenase assembly protein OpcA C-terminal" evidence="3">
    <location>
        <begin position="187"/>
        <end position="317"/>
    </location>
</feature>
<dbReference type="PANTHER" id="PTHR38658:SF1">
    <property type="entry name" value="OXPP CYCLE PROTEIN OPCA-RELATED"/>
    <property type="match status" value="1"/>
</dbReference>
<dbReference type="EMBL" id="WBSO01000004">
    <property type="protein sequence ID" value="KAB8299424.1"/>
    <property type="molecule type" value="Genomic_DNA"/>
</dbReference>
<accession>A0A6A2W3M2</accession>
<dbReference type="InterPro" id="IPR046801">
    <property type="entry name" value="OpcA_G6PD_N"/>
</dbReference>
<protein>
    <submittedName>
        <fullName evidence="4">OpcA protein</fullName>
    </submittedName>
</protein>
<keyword evidence="5" id="KW-1185">Reference proteome</keyword>
<dbReference type="Pfam" id="PF10128">
    <property type="entry name" value="OpcA_G6PD_assem"/>
    <property type="match status" value="1"/>
</dbReference>
<feature type="region of interest" description="Disordered" evidence="1">
    <location>
        <begin position="74"/>
        <end position="93"/>
    </location>
</feature>
<dbReference type="RefSeq" id="WP_152355464.1">
    <property type="nucleotide sequence ID" value="NZ_JBHLXF010000029.1"/>
</dbReference>
<dbReference type="OrthoDB" id="128564at2"/>
<gene>
    <name evidence="4" type="ORF">DSM100238_0856</name>
</gene>
<dbReference type="Proteomes" id="UP000440041">
    <property type="component" value="Unassembled WGS sequence"/>
</dbReference>
<evidence type="ECO:0000256" key="1">
    <source>
        <dbReference type="SAM" id="MobiDB-lite"/>
    </source>
</evidence>
<organism evidence="4 5">
    <name type="scientific">Bifidobacterium apri</name>
    <dbReference type="NCBI Taxonomy" id="1769423"/>
    <lineage>
        <taxon>Bacteria</taxon>
        <taxon>Bacillati</taxon>
        <taxon>Actinomycetota</taxon>
        <taxon>Actinomycetes</taxon>
        <taxon>Bifidobacteriales</taxon>
        <taxon>Bifidobacteriaceae</taxon>
        <taxon>Bifidobacterium</taxon>
    </lineage>
</organism>
<evidence type="ECO:0000259" key="3">
    <source>
        <dbReference type="Pfam" id="PF20171"/>
    </source>
</evidence>
<evidence type="ECO:0000259" key="2">
    <source>
        <dbReference type="Pfam" id="PF10128"/>
    </source>
</evidence>
<reference evidence="4 5" key="1">
    <citation type="submission" date="2019-09" db="EMBL/GenBank/DDBJ databases">
        <title>Characterization of the phylogenetic diversity of two novel species belonging to the genus Bifidobacterium: Bifidobacterium cebidarum sp. nov. and Bifidobacterium leontopitheci sp. nov.</title>
        <authorList>
            <person name="Lugli G.A."/>
            <person name="Duranti S."/>
            <person name="Milani C."/>
            <person name="Turroni F."/>
            <person name="Ventura M."/>
        </authorList>
    </citation>
    <scope>NUCLEOTIDE SEQUENCE [LARGE SCALE GENOMIC DNA]</scope>
    <source>
        <strain evidence="4 5">DSM 100238</strain>
    </source>
</reference>
<comment type="caution">
    <text evidence="4">The sequence shown here is derived from an EMBL/GenBank/DDBJ whole genome shotgun (WGS) entry which is preliminary data.</text>
</comment>
<evidence type="ECO:0000313" key="5">
    <source>
        <dbReference type="Proteomes" id="UP000440041"/>
    </source>
</evidence>
<dbReference type="PANTHER" id="PTHR38658">
    <property type="entry name" value="OXPP CYCLE PROTEIN OPCA-RELATED"/>
    <property type="match status" value="1"/>
</dbReference>
<dbReference type="Pfam" id="PF20171">
    <property type="entry name" value="OpcA_G6PD_C"/>
    <property type="match status" value="1"/>
</dbReference>
<dbReference type="AlphaFoldDB" id="A0A6A2W3M2"/>
<feature type="domain" description="Glucose-6-phosphate dehydrogenase assembly protein OpcA N-terminal" evidence="2">
    <location>
        <begin position="51"/>
        <end position="182"/>
    </location>
</feature>
<dbReference type="InterPro" id="IPR004555">
    <property type="entry name" value="G6PDH_assembly_OpcA"/>
</dbReference>
<name>A0A6A2W3M2_9BIFI</name>
<evidence type="ECO:0000313" key="4">
    <source>
        <dbReference type="EMBL" id="KAB8299424.1"/>
    </source>
</evidence>
<dbReference type="InterPro" id="IPR046802">
    <property type="entry name" value="OpcA_G6PD_C"/>
</dbReference>
<proteinExistence type="predicted"/>
<feature type="compositionally biased region" description="Low complexity" evidence="1">
    <location>
        <begin position="79"/>
        <end position="89"/>
    </location>
</feature>
<sequence>MIIDLPNTRTREISAKIDELHEERGESATGRVLTLLIRTDDAELENSLEVANAASREHPCRVIAIVPNTQVNAASGAPADETTAQASDADAADESNLDAQVRFGADAGAGEVIVLRPRNGLINHLDTLVIPLLVPDAPVVAWWPTNPPSNPSKDSLGAMASSRITDAMRSSNPEATIERLRRNWSAQDVDLSWTRLTVWRAMLASMVDQPPHIPIVHARVIAPSDFLPADLLRAWLQLKLNVPVDFEADENAEAVTGVYLTREDGGVLSLERPHEDQSIISVPGQTPQPISVPVRTLEDCLTEELRRMDPDEVYADVINKGWDLISH</sequence>